<dbReference type="InterPro" id="IPR010653">
    <property type="entry name" value="NlpB/DapX"/>
</dbReference>
<proteinExistence type="predicted"/>
<accession>A0A1X7APQ4</accession>
<feature type="signal peptide" evidence="1">
    <location>
        <begin position="1"/>
        <end position="21"/>
    </location>
</feature>
<sequence length="381" mass="41702">MKHAYKTVACKLVALAGVALTLNGCGTLFGQQGYFRDKSGDYVDEKVAPDLVIPGNLKAVKPVDYMSIPEVTASADVSRDDEVPRADRRIVHDDGSAYQIVTDGNKRVMLAQRGPAEVWTHILRFWEANNISVVAKDPSSGVMETDWVQIGDASQPGLMRRMVGRVIDLENSENSIEKFRLSVRQGILPETSEVILEHARRPVGADVTTPVDWNSENTASGSLQNGLMNEMLVYLVQNRDEQSVSLQARNLDVGDQTSLVRDGNGNPVLKIDQGFARSWQAVEVALNKAGVRVLDRNRSAGLIFISLSEGNSEARDGEESGWFGGLFGGDDEKPVAAESEYRLRVQSLGNATNVTLEKDLNTLPPADMSEAFLERLRSNLS</sequence>
<keyword evidence="1" id="KW-0732">Signal</keyword>
<gene>
    <name evidence="2" type="primary">bamC</name>
    <name evidence="2" type="ORF">EHSB41UT_03869</name>
</gene>
<feature type="chain" id="PRO_5012372023" evidence="1">
    <location>
        <begin position="22"/>
        <end position="381"/>
    </location>
</feature>
<dbReference type="AlphaFoldDB" id="A0A1X7APQ4"/>
<name>A0A1X7APQ4_9GAMM</name>
<protein>
    <submittedName>
        <fullName evidence="2">Outer membrane protein assembly factor BamC</fullName>
    </submittedName>
</protein>
<evidence type="ECO:0000256" key="1">
    <source>
        <dbReference type="SAM" id="SignalP"/>
    </source>
</evidence>
<dbReference type="Proteomes" id="UP000196573">
    <property type="component" value="Unassembled WGS sequence"/>
</dbReference>
<keyword evidence="3" id="KW-1185">Reference proteome</keyword>
<dbReference type="Pfam" id="PF06804">
    <property type="entry name" value="Lipoprotein_18"/>
    <property type="match status" value="1"/>
</dbReference>
<organism evidence="2 3">
    <name type="scientific">Parendozoicomonas haliclonae</name>
    <dbReference type="NCBI Taxonomy" id="1960125"/>
    <lineage>
        <taxon>Bacteria</taxon>
        <taxon>Pseudomonadati</taxon>
        <taxon>Pseudomonadota</taxon>
        <taxon>Gammaproteobacteria</taxon>
        <taxon>Oceanospirillales</taxon>
        <taxon>Endozoicomonadaceae</taxon>
        <taxon>Parendozoicomonas</taxon>
    </lineage>
</organism>
<dbReference type="Gene3D" id="3.30.310.170">
    <property type="entry name" value="Outer membrane protein assembly factor BamC"/>
    <property type="match status" value="1"/>
</dbReference>
<dbReference type="EMBL" id="FWPT01000010">
    <property type="protein sequence ID" value="SMA50078.1"/>
    <property type="molecule type" value="Genomic_DNA"/>
</dbReference>
<evidence type="ECO:0000313" key="3">
    <source>
        <dbReference type="Proteomes" id="UP000196573"/>
    </source>
</evidence>
<evidence type="ECO:0000313" key="2">
    <source>
        <dbReference type="EMBL" id="SMA50078.1"/>
    </source>
</evidence>
<dbReference type="OrthoDB" id="6199301at2"/>
<reference evidence="2 3" key="1">
    <citation type="submission" date="2017-03" db="EMBL/GenBank/DDBJ databases">
        <authorList>
            <person name="Afonso C.L."/>
            <person name="Miller P.J."/>
            <person name="Scott M.A."/>
            <person name="Spackman E."/>
            <person name="Goraichik I."/>
            <person name="Dimitrov K.M."/>
            <person name="Suarez D.L."/>
            <person name="Swayne D.E."/>
        </authorList>
    </citation>
    <scope>NUCLEOTIDE SEQUENCE [LARGE SCALE GENOMIC DNA]</scope>
    <source>
        <strain evidence="2">SB41UT1</strain>
    </source>
</reference>
<dbReference type="RefSeq" id="WP_087112517.1">
    <property type="nucleotide sequence ID" value="NZ_CBCSCN010000005.1"/>
</dbReference>
<dbReference type="InterPro" id="IPR042268">
    <property type="entry name" value="BamC_C"/>
</dbReference>